<dbReference type="Pfam" id="PF21863">
    <property type="entry name" value="HTH_67"/>
    <property type="match status" value="1"/>
</dbReference>
<keyword evidence="2" id="KW-1185">Reference proteome</keyword>
<gene>
    <name evidence="1" type="ORF">H7J73_04295</name>
</gene>
<evidence type="ECO:0000313" key="1">
    <source>
        <dbReference type="EMBL" id="MCV7225254.1"/>
    </source>
</evidence>
<dbReference type="InterPro" id="IPR054058">
    <property type="entry name" value="HTH_67"/>
</dbReference>
<comment type="caution">
    <text evidence="1">The sequence shown here is derived from an EMBL/GenBank/DDBJ whole genome shotgun (WGS) entry which is preliminary data.</text>
</comment>
<dbReference type="EMBL" id="JACKTY010000013">
    <property type="protein sequence ID" value="MCV7225254.1"/>
    <property type="molecule type" value="Genomic_DNA"/>
</dbReference>
<evidence type="ECO:0000313" key="2">
    <source>
        <dbReference type="Proteomes" id="UP001526201"/>
    </source>
</evidence>
<dbReference type="Proteomes" id="UP001526201">
    <property type="component" value="Unassembled WGS sequence"/>
</dbReference>
<protein>
    <submittedName>
        <fullName evidence="1">Uncharacterized protein</fullName>
    </submittedName>
</protein>
<organism evidence="1 2">
    <name type="scientific">Mycolicibacterium komossense</name>
    <dbReference type="NCBI Taxonomy" id="1779"/>
    <lineage>
        <taxon>Bacteria</taxon>
        <taxon>Bacillati</taxon>
        <taxon>Actinomycetota</taxon>
        <taxon>Actinomycetes</taxon>
        <taxon>Mycobacteriales</taxon>
        <taxon>Mycobacteriaceae</taxon>
        <taxon>Mycolicibacterium</taxon>
    </lineage>
</organism>
<dbReference type="RefSeq" id="WP_264066021.1">
    <property type="nucleotide sequence ID" value="NZ_JACKTY010000013.1"/>
</dbReference>
<accession>A0ABT3C703</accession>
<proteinExistence type="predicted"/>
<name>A0ABT3C703_9MYCO</name>
<sequence length="268" mass="28772">MRLPLGPKIGCEILIDRESTLACVDRIKGPIQDYTRTWMLSDATNAYGVRLGFTSGVQFWIVGRAGVLGNCPPEVASAAIAFEPLDIVSKAWGAVPDNLTHYEVALHYAGRVIDWGEGAFAKKDPDVLEAINVLGRHVVDAAPAAIGVLFAGWRQLGPPQTQAGRAALVLHLLRELRGAAHIAAVIACGLTPVDAIIAAPHPPPRTGHTYAEKMGHRGPFRNPEEVRQQRMEAERLTSALLVPHFNSLSAADLTTLGDAIETCCALTR</sequence>
<reference evidence="1 2" key="1">
    <citation type="journal article" date="2022" name="BMC Genomics">
        <title>Comparative genome analysis of mycobacteria focusing on tRNA and non-coding RNA.</title>
        <authorList>
            <person name="Behra P.R.K."/>
            <person name="Pettersson B.M.F."/>
            <person name="Ramesh M."/>
            <person name="Das S."/>
            <person name="Dasgupta S."/>
            <person name="Kirsebom L.A."/>
        </authorList>
    </citation>
    <scope>NUCLEOTIDE SEQUENCE [LARGE SCALE GENOMIC DNA]</scope>
    <source>
        <strain evidence="1 2">DSM 44078</strain>
    </source>
</reference>